<dbReference type="EC" id="2.7.11.1" evidence="2"/>
<feature type="transmembrane region" description="Helical" evidence="9">
    <location>
        <begin position="499"/>
        <end position="520"/>
    </location>
</feature>
<comment type="similarity">
    <text evidence="1">Belongs to the protein kinase superfamily. NEK Ser/Thr protein kinase family. NIMA subfamily.</text>
</comment>
<evidence type="ECO:0000256" key="7">
    <source>
        <dbReference type="PROSITE-ProRule" id="PRU10141"/>
    </source>
</evidence>
<evidence type="ECO:0000313" key="12">
    <source>
        <dbReference type="Proteomes" id="UP000246018"/>
    </source>
</evidence>
<dbReference type="SMART" id="SM00220">
    <property type="entry name" value="S_TKc"/>
    <property type="match status" value="1"/>
</dbReference>
<evidence type="ECO:0000256" key="9">
    <source>
        <dbReference type="SAM" id="Phobius"/>
    </source>
</evidence>
<feature type="domain" description="Protein kinase" evidence="10">
    <location>
        <begin position="4"/>
        <end position="255"/>
    </location>
</feature>
<evidence type="ECO:0000256" key="2">
    <source>
        <dbReference type="ARBA" id="ARBA00012513"/>
    </source>
</evidence>
<dbReference type="PROSITE" id="PS00107">
    <property type="entry name" value="PROTEIN_KINASE_ATP"/>
    <property type="match status" value="1"/>
</dbReference>
<protein>
    <recommendedName>
        <fullName evidence="2">non-specific serine/threonine protein kinase</fullName>
        <ecNumber evidence="2">2.7.11.1</ecNumber>
    </recommendedName>
</protein>
<feature type="transmembrane region" description="Helical" evidence="9">
    <location>
        <begin position="413"/>
        <end position="431"/>
    </location>
</feature>
<sequence>MGGYQLLTRLGEGGMGVVHLARRADGDRVALKVLRPHIVGDDEARRRLAREVDSLSRVRSPRVAEIVDADPWGDIPFVATRYVPGLSLDQEVREEGPVTGPDLVWLASCLAEALAAVHAVGVLHRDVKPSNVVMEGRTPILIDFGLARVADDSRITHTGWLLGTPGYLAPEILYGEDATTASDVHSWAATVAFAGTGRPPFGRGPSMAVMDRVRRGEHDLSGLDPAVRDLLEAALAPEPAHRPTLPEVRRRLESLDARRGSDRRGSGPRPTSAFPVTMPYAAAAPAPVPGHDQVDRTDLVGQTSSAPVAADDVVRPTGVLGDDGSIAVLPEDDDYDDLWTTSTTYDARPRAGLLERVRRALLVSAGATVVAGGIALAPYVTLAGLTVLSWLLRSGSRAGSAVGQRRQLRGRRWYDAPALLLATPWHLVAALPGTLMLVLWSLGIAAATGLVCFALALGLTESLGVVGFAFGLGMWWGPGSTRVRGPVRRVTDPVAARPVAWLLVTVMVLAGGAGLGAAAVSEGTRWTPDDTRPFADVRLPSWLKT</sequence>
<evidence type="ECO:0000256" key="1">
    <source>
        <dbReference type="ARBA" id="ARBA00010886"/>
    </source>
</evidence>
<dbReference type="EMBL" id="QDGZ01000008">
    <property type="protein sequence ID" value="PVG81432.1"/>
    <property type="molecule type" value="Genomic_DNA"/>
</dbReference>
<dbReference type="Gene3D" id="1.10.510.10">
    <property type="entry name" value="Transferase(Phosphotransferase) domain 1"/>
    <property type="match status" value="1"/>
</dbReference>
<feature type="transmembrane region" description="Helical" evidence="9">
    <location>
        <begin position="463"/>
        <end position="479"/>
    </location>
</feature>
<evidence type="ECO:0000256" key="8">
    <source>
        <dbReference type="SAM" id="MobiDB-lite"/>
    </source>
</evidence>
<dbReference type="InterPro" id="IPR008271">
    <property type="entry name" value="Ser/Thr_kinase_AS"/>
</dbReference>
<dbReference type="CDD" id="cd14014">
    <property type="entry name" value="STKc_PknB_like"/>
    <property type="match status" value="1"/>
</dbReference>
<proteinExistence type="inferred from homology"/>
<feature type="compositionally biased region" description="Basic and acidic residues" evidence="8">
    <location>
        <begin position="255"/>
        <end position="265"/>
    </location>
</feature>
<keyword evidence="3" id="KW-0808">Transferase</keyword>
<dbReference type="Pfam" id="PF00069">
    <property type="entry name" value="Pkinase"/>
    <property type="match status" value="1"/>
</dbReference>
<dbReference type="AlphaFoldDB" id="A0A2T8F6U4"/>
<evidence type="ECO:0000256" key="4">
    <source>
        <dbReference type="ARBA" id="ARBA00022741"/>
    </source>
</evidence>
<dbReference type="InterPro" id="IPR011009">
    <property type="entry name" value="Kinase-like_dom_sf"/>
</dbReference>
<dbReference type="InterPro" id="IPR050660">
    <property type="entry name" value="NEK_Ser/Thr_kinase"/>
</dbReference>
<evidence type="ECO:0000256" key="3">
    <source>
        <dbReference type="ARBA" id="ARBA00022679"/>
    </source>
</evidence>
<dbReference type="GO" id="GO:0005524">
    <property type="term" value="F:ATP binding"/>
    <property type="evidence" value="ECO:0007669"/>
    <property type="project" value="UniProtKB-UniRule"/>
</dbReference>
<dbReference type="PANTHER" id="PTHR43671:SF13">
    <property type="entry name" value="SERINE_THREONINE-PROTEIN KINASE NEK2"/>
    <property type="match status" value="1"/>
</dbReference>
<keyword evidence="5" id="KW-0418">Kinase</keyword>
<dbReference type="GO" id="GO:0004674">
    <property type="term" value="F:protein serine/threonine kinase activity"/>
    <property type="evidence" value="ECO:0007669"/>
    <property type="project" value="UniProtKB-EC"/>
</dbReference>
<comment type="caution">
    <text evidence="11">The sequence shown here is derived from an EMBL/GenBank/DDBJ whole genome shotgun (WGS) entry which is preliminary data.</text>
</comment>
<accession>A0A2T8F6U4</accession>
<dbReference type="PROSITE" id="PS50011">
    <property type="entry name" value="PROTEIN_KINASE_DOM"/>
    <property type="match status" value="1"/>
</dbReference>
<dbReference type="PROSITE" id="PS00108">
    <property type="entry name" value="PROTEIN_KINASE_ST"/>
    <property type="match status" value="1"/>
</dbReference>
<evidence type="ECO:0000256" key="6">
    <source>
        <dbReference type="ARBA" id="ARBA00022840"/>
    </source>
</evidence>
<evidence type="ECO:0000256" key="5">
    <source>
        <dbReference type="ARBA" id="ARBA00022777"/>
    </source>
</evidence>
<evidence type="ECO:0000259" key="10">
    <source>
        <dbReference type="PROSITE" id="PS50011"/>
    </source>
</evidence>
<keyword evidence="4 7" id="KW-0547">Nucleotide-binding</keyword>
<dbReference type="PANTHER" id="PTHR43671">
    <property type="entry name" value="SERINE/THREONINE-PROTEIN KINASE NEK"/>
    <property type="match status" value="1"/>
</dbReference>
<feature type="region of interest" description="Disordered" evidence="8">
    <location>
        <begin position="255"/>
        <end position="275"/>
    </location>
</feature>
<keyword evidence="9" id="KW-1133">Transmembrane helix</keyword>
<reference evidence="11 12" key="1">
    <citation type="submission" date="2018-04" db="EMBL/GenBank/DDBJ databases">
        <title>Genome of Nocardioides gansuensis WSJ-1.</title>
        <authorList>
            <person name="Wu S."/>
            <person name="Wang G."/>
        </authorList>
    </citation>
    <scope>NUCLEOTIDE SEQUENCE [LARGE SCALE GENOMIC DNA]</scope>
    <source>
        <strain evidence="11 12">WSJ-1</strain>
    </source>
</reference>
<dbReference type="InterPro" id="IPR000719">
    <property type="entry name" value="Prot_kinase_dom"/>
</dbReference>
<organism evidence="11 12">
    <name type="scientific">Nocardioides gansuensis</name>
    <dbReference type="NCBI Taxonomy" id="2138300"/>
    <lineage>
        <taxon>Bacteria</taxon>
        <taxon>Bacillati</taxon>
        <taxon>Actinomycetota</taxon>
        <taxon>Actinomycetes</taxon>
        <taxon>Propionibacteriales</taxon>
        <taxon>Nocardioidaceae</taxon>
        <taxon>Nocardioides</taxon>
    </lineage>
</organism>
<feature type="binding site" evidence="7">
    <location>
        <position position="32"/>
    </location>
    <ligand>
        <name>ATP</name>
        <dbReference type="ChEBI" id="CHEBI:30616"/>
    </ligand>
</feature>
<dbReference type="SUPFAM" id="SSF56112">
    <property type="entry name" value="Protein kinase-like (PK-like)"/>
    <property type="match status" value="1"/>
</dbReference>
<feature type="transmembrane region" description="Helical" evidence="9">
    <location>
        <begin position="360"/>
        <end position="392"/>
    </location>
</feature>
<keyword evidence="9" id="KW-0812">Transmembrane</keyword>
<gene>
    <name evidence="11" type="ORF">DDE18_18275</name>
</gene>
<keyword evidence="6 7" id="KW-0067">ATP-binding</keyword>
<keyword evidence="9" id="KW-0472">Membrane</keyword>
<name>A0A2T8F6U4_9ACTN</name>
<evidence type="ECO:0000313" key="11">
    <source>
        <dbReference type="EMBL" id="PVG81432.1"/>
    </source>
</evidence>
<dbReference type="Proteomes" id="UP000246018">
    <property type="component" value="Unassembled WGS sequence"/>
</dbReference>
<dbReference type="Gene3D" id="3.30.200.20">
    <property type="entry name" value="Phosphorylase Kinase, domain 1"/>
    <property type="match status" value="1"/>
</dbReference>
<dbReference type="InterPro" id="IPR017441">
    <property type="entry name" value="Protein_kinase_ATP_BS"/>
</dbReference>
<keyword evidence="12" id="KW-1185">Reference proteome</keyword>